<dbReference type="AlphaFoldDB" id="A0A0E9S3J4"/>
<protein>
    <submittedName>
        <fullName evidence="1">Uncharacterized protein</fullName>
    </submittedName>
</protein>
<reference evidence="1" key="2">
    <citation type="journal article" date="2015" name="Fish Shellfish Immunol.">
        <title>Early steps in the European eel (Anguilla anguilla)-Vibrio vulnificus interaction in the gills: Role of the RtxA13 toxin.</title>
        <authorList>
            <person name="Callol A."/>
            <person name="Pajuelo D."/>
            <person name="Ebbesson L."/>
            <person name="Teles M."/>
            <person name="MacKenzie S."/>
            <person name="Amaro C."/>
        </authorList>
    </citation>
    <scope>NUCLEOTIDE SEQUENCE</scope>
</reference>
<dbReference type="EMBL" id="GBXM01072583">
    <property type="protein sequence ID" value="JAH35994.1"/>
    <property type="molecule type" value="Transcribed_RNA"/>
</dbReference>
<name>A0A0E9S3J4_ANGAN</name>
<sequence length="42" mass="4946">MQDKLNQIPMLTANDWSFSLKHKQNNCIFVFFNKTTTPILNC</sequence>
<proteinExistence type="predicted"/>
<reference evidence="1" key="1">
    <citation type="submission" date="2014-11" db="EMBL/GenBank/DDBJ databases">
        <authorList>
            <person name="Amaro Gonzalez C."/>
        </authorList>
    </citation>
    <scope>NUCLEOTIDE SEQUENCE</scope>
</reference>
<accession>A0A0E9S3J4</accession>
<organism evidence="1">
    <name type="scientific">Anguilla anguilla</name>
    <name type="common">European freshwater eel</name>
    <name type="synonym">Muraena anguilla</name>
    <dbReference type="NCBI Taxonomy" id="7936"/>
    <lineage>
        <taxon>Eukaryota</taxon>
        <taxon>Metazoa</taxon>
        <taxon>Chordata</taxon>
        <taxon>Craniata</taxon>
        <taxon>Vertebrata</taxon>
        <taxon>Euteleostomi</taxon>
        <taxon>Actinopterygii</taxon>
        <taxon>Neopterygii</taxon>
        <taxon>Teleostei</taxon>
        <taxon>Anguilliformes</taxon>
        <taxon>Anguillidae</taxon>
        <taxon>Anguilla</taxon>
    </lineage>
</organism>
<evidence type="ECO:0000313" key="1">
    <source>
        <dbReference type="EMBL" id="JAH35994.1"/>
    </source>
</evidence>